<feature type="domain" description="Amino acid transporter transmembrane" evidence="7">
    <location>
        <begin position="103"/>
        <end position="485"/>
    </location>
</feature>
<evidence type="ECO:0000256" key="5">
    <source>
        <dbReference type="ARBA" id="ARBA00023136"/>
    </source>
</evidence>
<dbReference type="GO" id="GO:0005774">
    <property type="term" value="C:vacuolar membrane"/>
    <property type="evidence" value="ECO:0007669"/>
    <property type="project" value="TreeGrafter"/>
</dbReference>
<dbReference type="EMBL" id="FO082263">
    <property type="protein sequence ID" value="CCO20342.1"/>
    <property type="molecule type" value="Genomic_DNA"/>
</dbReference>
<feature type="transmembrane region" description="Helical" evidence="6">
    <location>
        <begin position="248"/>
        <end position="269"/>
    </location>
</feature>
<evidence type="ECO:0000313" key="8">
    <source>
        <dbReference type="EMBL" id="CCO20342.1"/>
    </source>
</evidence>
<dbReference type="GO" id="GO:0015179">
    <property type="term" value="F:L-amino acid transmembrane transporter activity"/>
    <property type="evidence" value="ECO:0007669"/>
    <property type="project" value="TreeGrafter"/>
</dbReference>
<evidence type="ECO:0000256" key="3">
    <source>
        <dbReference type="ARBA" id="ARBA00022970"/>
    </source>
</evidence>
<evidence type="ECO:0000313" key="9">
    <source>
        <dbReference type="Proteomes" id="UP000198341"/>
    </source>
</evidence>
<keyword evidence="3" id="KW-0029">Amino-acid transport</keyword>
<comment type="subcellular location">
    <subcellularLocation>
        <location evidence="1">Membrane</location>
        <topology evidence="1">Multi-pass membrane protein</topology>
    </subcellularLocation>
</comment>
<organism evidence="8 9">
    <name type="scientific">Bathycoccus prasinos</name>
    <dbReference type="NCBI Taxonomy" id="41875"/>
    <lineage>
        <taxon>Eukaryota</taxon>
        <taxon>Viridiplantae</taxon>
        <taxon>Chlorophyta</taxon>
        <taxon>Mamiellophyceae</taxon>
        <taxon>Mamiellales</taxon>
        <taxon>Bathycoccaceae</taxon>
        <taxon>Bathycoccus</taxon>
    </lineage>
</organism>
<dbReference type="PANTHER" id="PTHR22950:SF349">
    <property type="entry name" value="AMINO ACID TRANSPORTER TRANSMEMBRANE DOMAIN-CONTAINING PROTEIN"/>
    <property type="match status" value="1"/>
</dbReference>
<dbReference type="eggNOG" id="KOG1304">
    <property type="taxonomic scope" value="Eukaryota"/>
</dbReference>
<dbReference type="KEGG" id="bpg:Bathy16g02540"/>
<dbReference type="STRING" id="41875.K8EQ14"/>
<keyword evidence="9" id="KW-1185">Reference proteome</keyword>
<protein>
    <submittedName>
        <fullName evidence="8">Amino Acid/Auxin permease family</fullName>
    </submittedName>
</protein>
<reference evidence="8 9" key="1">
    <citation type="submission" date="2011-10" db="EMBL/GenBank/DDBJ databases">
        <authorList>
            <person name="Genoscope - CEA"/>
        </authorList>
    </citation>
    <scope>NUCLEOTIDE SEQUENCE [LARGE SCALE GENOMIC DNA]</scope>
    <source>
        <strain evidence="8 9">RCC 1105</strain>
    </source>
</reference>
<evidence type="ECO:0000256" key="4">
    <source>
        <dbReference type="ARBA" id="ARBA00022989"/>
    </source>
</evidence>
<evidence type="ECO:0000259" key="7">
    <source>
        <dbReference type="Pfam" id="PF01490"/>
    </source>
</evidence>
<dbReference type="Proteomes" id="UP000198341">
    <property type="component" value="Chromosome 16"/>
</dbReference>
<feature type="transmembrane region" description="Helical" evidence="6">
    <location>
        <begin position="430"/>
        <end position="450"/>
    </location>
</feature>
<gene>
    <name evidence="8" type="ordered locus">Bathy16g02540</name>
</gene>
<dbReference type="OrthoDB" id="1684102at2759"/>
<dbReference type="RefSeq" id="XP_007508725.1">
    <property type="nucleotide sequence ID" value="XM_007508663.1"/>
</dbReference>
<feature type="transmembrane region" description="Helical" evidence="6">
    <location>
        <begin position="211"/>
        <end position="236"/>
    </location>
</feature>
<proteinExistence type="predicted"/>
<feature type="transmembrane region" description="Helical" evidence="6">
    <location>
        <begin position="404"/>
        <end position="424"/>
    </location>
</feature>
<dbReference type="GeneID" id="19011312"/>
<feature type="transmembrane region" description="Helical" evidence="6">
    <location>
        <begin position="365"/>
        <end position="392"/>
    </location>
</feature>
<feature type="transmembrane region" description="Helical" evidence="6">
    <location>
        <begin position="281"/>
        <end position="306"/>
    </location>
</feature>
<sequence length="487" mass="50587">MMQTNTFSQRVHVSSCSQLRVNRRSPCAASAGSATRACARKPRCVFQPNSTQQCEHKQQQKMMMMMIINDKSKIKESTKRIAVCSATTAAAADAADASGENAAVVNTIKAIFGAGGFALPWAFAQGGTVLVTACLLSSLVLSMETLRMLVAAQDVVVSNNTASESDVSTYAGLTKVALGAFGENLNKTLNVVTCFGITVSYLLFISETAVAMFPAATAATITKVQAVSAITPLVLGLSWIRNMAGVNIISLVGTCSVALGMLVCAVSAATKISMPASLAAIPVANVAAFPGFFGTVAFLFFIHFTLFGIQQGMPQKEKFLGAASKAFVLSAIVGGLFGIICAVGFGPNVSSVVITMLEGPIGVFVKGLLCVNLLFTFPIMAQSALVVCESVFTNNDPAKELAKLPALIVRSAFVLFAALCATLIPNFGAVLGYVGGVCCCAMTLVLPPVILDKCSKKAGQALSSADKLKIPALTLIGVVCMILSVVL</sequence>
<keyword evidence="5 6" id="KW-0472">Membrane</keyword>
<name>K8EQ14_9CHLO</name>
<keyword evidence="4 6" id="KW-1133">Transmembrane helix</keyword>
<dbReference type="PANTHER" id="PTHR22950">
    <property type="entry name" value="AMINO ACID TRANSPORTER"/>
    <property type="match status" value="1"/>
</dbReference>
<evidence type="ECO:0000256" key="2">
    <source>
        <dbReference type="ARBA" id="ARBA00022692"/>
    </source>
</evidence>
<keyword evidence="3" id="KW-0813">Transport</keyword>
<keyword evidence="2 6" id="KW-0812">Transmembrane</keyword>
<dbReference type="Pfam" id="PF01490">
    <property type="entry name" value="Aa_trans"/>
    <property type="match status" value="1"/>
</dbReference>
<accession>K8EQ14</accession>
<dbReference type="InterPro" id="IPR013057">
    <property type="entry name" value="AA_transpt_TM"/>
</dbReference>
<feature type="transmembrane region" description="Helical" evidence="6">
    <location>
        <begin position="326"/>
        <end position="345"/>
    </location>
</feature>
<evidence type="ECO:0000256" key="1">
    <source>
        <dbReference type="ARBA" id="ARBA00004141"/>
    </source>
</evidence>
<feature type="transmembrane region" description="Helical" evidence="6">
    <location>
        <begin position="188"/>
        <end position="205"/>
    </location>
</feature>
<evidence type="ECO:0000256" key="6">
    <source>
        <dbReference type="SAM" id="Phobius"/>
    </source>
</evidence>
<dbReference type="AlphaFoldDB" id="K8EQ14"/>